<reference evidence="3" key="2">
    <citation type="submission" date="2025-09" db="UniProtKB">
        <authorList>
            <consortium name="Ensembl"/>
        </authorList>
    </citation>
    <scope>IDENTIFICATION</scope>
</reference>
<feature type="region of interest" description="Disordered" evidence="2">
    <location>
        <begin position="203"/>
        <end position="240"/>
    </location>
</feature>
<feature type="compositionally biased region" description="Low complexity" evidence="2">
    <location>
        <begin position="225"/>
        <end position="240"/>
    </location>
</feature>
<dbReference type="PANTHER" id="PTHR32470">
    <property type="entry name" value="ADH DEHYDROGENASE [UBIQUINONE] 1 ALPHA SUBCOMPLEX ASSEMBLY FACTOR 2"/>
    <property type="match status" value="1"/>
</dbReference>
<reference evidence="3" key="1">
    <citation type="submission" date="2025-08" db="UniProtKB">
        <authorList>
            <consortium name="Ensembl"/>
        </authorList>
    </citation>
    <scope>IDENTIFICATION</scope>
</reference>
<dbReference type="Proteomes" id="UP000694521">
    <property type="component" value="Unplaced"/>
</dbReference>
<sequence>MAAKRRHPPPIRHLGPGLAGVARGRAGLRQWRAPLLACPPPTLGAGRRVAAGLCGGVWGPLVAVSGRPAMSRARQALRALRLRMFGPGKELAGTDQFGNKYYRVPEHESRAGQIIPERRFVEAINRQPYQYEMGDFPTEWEAWIRKKRKDPPTIEEILKNESYRQEMEQKVKDVYEKDKLLQAKEYKEGLVAEPVRTHVKGHASAPYFGKSEPSQDPASTANTFQPGSWIPPGSSSSQPK</sequence>
<dbReference type="InterPro" id="IPR007763">
    <property type="entry name" value="NDUFA12"/>
</dbReference>
<keyword evidence="4" id="KW-1185">Reference proteome</keyword>
<dbReference type="GO" id="GO:0032981">
    <property type="term" value="P:mitochondrial respiratory chain complex I assembly"/>
    <property type="evidence" value="ECO:0007669"/>
    <property type="project" value="TreeGrafter"/>
</dbReference>
<organism evidence="3 4">
    <name type="scientific">Anser cygnoides</name>
    <name type="common">Swan goose</name>
    <dbReference type="NCBI Taxonomy" id="8845"/>
    <lineage>
        <taxon>Eukaryota</taxon>
        <taxon>Metazoa</taxon>
        <taxon>Chordata</taxon>
        <taxon>Craniata</taxon>
        <taxon>Vertebrata</taxon>
        <taxon>Euteleostomi</taxon>
        <taxon>Archelosauria</taxon>
        <taxon>Archosauria</taxon>
        <taxon>Dinosauria</taxon>
        <taxon>Saurischia</taxon>
        <taxon>Theropoda</taxon>
        <taxon>Coelurosauria</taxon>
        <taxon>Aves</taxon>
        <taxon>Neognathae</taxon>
        <taxon>Galloanserae</taxon>
        <taxon>Anseriformes</taxon>
        <taxon>Anatidae</taxon>
        <taxon>Anserinae</taxon>
        <taxon>Anser</taxon>
    </lineage>
</organism>
<dbReference type="PANTHER" id="PTHR32470:SF2">
    <property type="entry name" value="NADH DEHYDROGENASE [UBIQUINONE] 1 ALPHA SUBCOMPLEX ASSEMBLY FACTOR 2"/>
    <property type="match status" value="1"/>
</dbReference>
<dbReference type="InterPro" id="IPR052618">
    <property type="entry name" value="ComplexI_NDUFA12"/>
</dbReference>
<evidence type="ECO:0000256" key="1">
    <source>
        <dbReference type="ARBA" id="ARBA00007355"/>
    </source>
</evidence>
<comment type="similarity">
    <text evidence="1">Belongs to the complex I NDUFA12 subunit family.</text>
</comment>
<name>A0A8B9DXF8_ANSCY</name>
<dbReference type="AlphaFoldDB" id="A0A8B9DXF8"/>
<evidence type="ECO:0000256" key="2">
    <source>
        <dbReference type="SAM" id="MobiDB-lite"/>
    </source>
</evidence>
<evidence type="ECO:0000313" key="4">
    <source>
        <dbReference type="Proteomes" id="UP000694521"/>
    </source>
</evidence>
<evidence type="ECO:0000313" key="3">
    <source>
        <dbReference type="Ensembl" id="ENSACDP00005012994.1"/>
    </source>
</evidence>
<accession>A0A8B9DXF8</accession>
<dbReference type="GO" id="GO:0045271">
    <property type="term" value="C:respiratory chain complex I"/>
    <property type="evidence" value="ECO:0007669"/>
    <property type="project" value="InterPro"/>
</dbReference>
<dbReference type="Pfam" id="PF05071">
    <property type="entry name" value="NDUFA12"/>
    <property type="match status" value="1"/>
</dbReference>
<dbReference type="GO" id="GO:0005739">
    <property type="term" value="C:mitochondrion"/>
    <property type="evidence" value="ECO:0007669"/>
    <property type="project" value="TreeGrafter"/>
</dbReference>
<protein>
    <submittedName>
        <fullName evidence="3">NADH:ubiquinone oxidoreductase complex assembly factor 2</fullName>
    </submittedName>
</protein>
<feature type="compositionally biased region" description="Polar residues" evidence="2">
    <location>
        <begin position="212"/>
        <end position="224"/>
    </location>
</feature>
<proteinExistence type="inferred from homology"/>
<dbReference type="Ensembl" id="ENSACDT00005015660.1">
    <property type="protein sequence ID" value="ENSACDP00005012994.1"/>
    <property type="gene ID" value="ENSACDG00005009567.1"/>
</dbReference>